<dbReference type="InterPro" id="IPR050490">
    <property type="entry name" value="Bact_solute-bd_prot1"/>
</dbReference>
<reference evidence="1" key="1">
    <citation type="journal article" date="2021" name="PeerJ">
        <title>Extensive microbial diversity within the chicken gut microbiome revealed by metagenomics and culture.</title>
        <authorList>
            <person name="Gilroy R."/>
            <person name="Ravi A."/>
            <person name="Getino M."/>
            <person name="Pursley I."/>
            <person name="Horton D.L."/>
            <person name="Alikhan N.F."/>
            <person name="Baker D."/>
            <person name="Gharbi K."/>
            <person name="Hall N."/>
            <person name="Watson M."/>
            <person name="Adriaenssens E.M."/>
            <person name="Foster-Nyarko E."/>
            <person name="Jarju S."/>
            <person name="Secka A."/>
            <person name="Antonio M."/>
            <person name="Oren A."/>
            <person name="Chaudhuri R.R."/>
            <person name="La Ragione R."/>
            <person name="Hildebrand F."/>
            <person name="Pallen M.J."/>
        </authorList>
    </citation>
    <scope>NUCLEOTIDE SEQUENCE</scope>
    <source>
        <strain evidence="1">1647</strain>
    </source>
</reference>
<accession>A0A921GQ20</accession>
<dbReference type="Pfam" id="PF01547">
    <property type="entry name" value="SBP_bac_1"/>
    <property type="match status" value="1"/>
</dbReference>
<dbReference type="AlphaFoldDB" id="A0A921GQ20"/>
<protein>
    <submittedName>
        <fullName evidence="1">Extracellular solute-binding protein</fullName>
    </submittedName>
</protein>
<dbReference type="EMBL" id="DYWO01000408">
    <property type="protein sequence ID" value="HJF50805.1"/>
    <property type="molecule type" value="Genomic_DNA"/>
</dbReference>
<proteinExistence type="predicted"/>
<dbReference type="InterPro" id="IPR006059">
    <property type="entry name" value="SBP"/>
</dbReference>
<dbReference type="PANTHER" id="PTHR43649">
    <property type="entry name" value="ARABINOSE-BINDING PROTEIN-RELATED"/>
    <property type="match status" value="1"/>
</dbReference>
<evidence type="ECO:0000313" key="1">
    <source>
        <dbReference type="EMBL" id="HJF50805.1"/>
    </source>
</evidence>
<reference evidence="1" key="2">
    <citation type="submission" date="2021-09" db="EMBL/GenBank/DDBJ databases">
        <authorList>
            <person name="Gilroy R."/>
        </authorList>
    </citation>
    <scope>NUCLEOTIDE SEQUENCE</scope>
    <source>
        <strain evidence="1">1647</strain>
    </source>
</reference>
<dbReference type="PANTHER" id="PTHR43649:SF12">
    <property type="entry name" value="DIACETYLCHITOBIOSE BINDING PROTEIN DASA"/>
    <property type="match status" value="1"/>
</dbReference>
<name>A0A921GQ20_9MICO</name>
<comment type="caution">
    <text evidence="1">The sequence shown here is derived from an EMBL/GenBank/DDBJ whole genome shotgun (WGS) entry which is preliminary data.</text>
</comment>
<organism evidence="1 2">
    <name type="scientific">Brachybacterium paraconglomeratum</name>
    <dbReference type="NCBI Taxonomy" id="173362"/>
    <lineage>
        <taxon>Bacteria</taxon>
        <taxon>Bacillati</taxon>
        <taxon>Actinomycetota</taxon>
        <taxon>Actinomycetes</taxon>
        <taxon>Micrococcales</taxon>
        <taxon>Dermabacteraceae</taxon>
        <taxon>Brachybacterium</taxon>
    </lineage>
</organism>
<gene>
    <name evidence="1" type="ORF">K8W24_13625</name>
</gene>
<evidence type="ECO:0000313" key="2">
    <source>
        <dbReference type="Proteomes" id="UP000775129"/>
    </source>
</evidence>
<dbReference type="Proteomes" id="UP000775129">
    <property type="component" value="Unassembled WGS sequence"/>
</dbReference>
<dbReference type="PROSITE" id="PS51257">
    <property type="entry name" value="PROKAR_LIPOPROTEIN"/>
    <property type="match status" value="1"/>
</dbReference>
<dbReference type="Gene3D" id="3.40.190.10">
    <property type="entry name" value="Periplasmic binding protein-like II"/>
    <property type="match status" value="2"/>
</dbReference>
<dbReference type="SUPFAM" id="SSF53850">
    <property type="entry name" value="Periplasmic binding protein-like II"/>
    <property type="match status" value="1"/>
</dbReference>
<sequence length="528" mass="57635">MLSRRRFTLGATALSITALGLSACGRPSSRTTEDLSSDVGLTESGLPVVTGELTLTFGGAKSALAPEYESMELVQTWEEDSGVTIAWTNEPDEVWSEKKNLLLASGELPDALFNTGLSDAEIAKYGDNGTLLALDELIPEHAPTLNGILEKRPDIKSALTASDGHIYTLPSVEELGLVEFPRMLFINTHWLEEHGLGLPTTVDEYHEALLAFKDGGPSGVLPLSFIGAGDISDLIAAIGGQADNPDHRIVQDGKVIYTANKDGYRDAIATLHTWYTEGLIDQESFAQDYVKFIAKGTAEPQVLGSFYFWEISEVVGPERADEYGIVPIFPGPDGVQRACVANNQEISRGAFAISRTNQYAAATLRWADMLFDPVMSAQANWGPLGVSQEMNADGMLEQIPVTGGETEQERRVKVAPGGPKIITAEDFRTVVLPEPRAAERQAQIKEHYEPHRANEKYPPVMLSVEELNRISTVETDLQTLVDEKVSTWIVKGGIEDEWDGYVAQLDSIGLSEVLEVYQTAYDRFAENA</sequence>